<dbReference type="Gene3D" id="3.40.50.300">
    <property type="entry name" value="P-loop containing nucleotide triphosphate hydrolases"/>
    <property type="match status" value="2"/>
</dbReference>
<dbReference type="SMART" id="SM00490">
    <property type="entry name" value="HELICc"/>
    <property type="match status" value="1"/>
</dbReference>
<evidence type="ECO:0000259" key="2">
    <source>
        <dbReference type="PROSITE" id="PS51194"/>
    </source>
</evidence>
<dbReference type="RefSeq" id="WP_048859024.1">
    <property type="nucleotide sequence ID" value="NZ_CP043838.1"/>
</dbReference>
<feature type="region of interest" description="Disordered" evidence="1">
    <location>
        <begin position="82"/>
        <end position="112"/>
    </location>
</feature>
<feature type="region of interest" description="Disordered" evidence="1">
    <location>
        <begin position="199"/>
        <end position="225"/>
    </location>
</feature>
<organism evidence="3 4">
    <name type="scientific">Novacetimonas hansenii</name>
    <name type="common">Komagataeibacter hansenii</name>
    <dbReference type="NCBI Taxonomy" id="436"/>
    <lineage>
        <taxon>Bacteria</taxon>
        <taxon>Pseudomonadati</taxon>
        <taxon>Pseudomonadota</taxon>
        <taxon>Alphaproteobacteria</taxon>
        <taxon>Acetobacterales</taxon>
        <taxon>Acetobacteraceae</taxon>
        <taxon>Novacetimonas</taxon>
    </lineage>
</organism>
<dbReference type="Pfam" id="PF00271">
    <property type="entry name" value="Helicase_C"/>
    <property type="match status" value="1"/>
</dbReference>
<evidence type="ECO:0000313" key="3">
    <source>
        <dbReference type="EMBL" id="GEC64125.1"/>
    </source>
</evidence>
<sequence length="1506" mass="164501">MQVFRDVKQRLVLIGTSLLKALAPGERWLTVHPNGRDDKGVHVLVQVQKDGSAKVIGGAGGALNHLRLTGVRSEAQYREEAAQRAQEHRAREKERRKADREKGLTPSKDEATHAVRAQERAHEDAFVKQVGDALGWTEAETRFPEEQFSGATEAEKTRARNAHAQMLLSRAREAVGMQRKRLLADADLRRKAGLGEVPMASESDQTISMQDLDPSAPSGGGLGFTAHYRDRAEANGLTPEGLEQEVNEAREASLPEGLPKVTADRIGRELDKVRENPPPLKAGWEIDGRRAIDLLRAEKTLKTAKADARKKLREISTSEAPVEPKSFVIEAQPASHGAVAADIEKDLRTIGTRSFLNEASRMGGREALERHVASGAYNAMNALSLASTGASQMDRSVVDVLGIAGAAQVLAQRMHGDLSPGDMADAATAMERFHTDHYMDTSRRALADAREMHDQAQAIDLSPAMDASDLTVAQELNTKRKDLVSGAQRRLGTAYGEMEANAAMVMAMKQGRKDHVQVPMGKTSLETAIVQLHALGLQKGDYEVGKAGASTIVTLNRSGIERLTKPVDPQDLAHVRGALDIIEGRHDEDGWLPHGVANRPDMAMDSQPGVLPRLAAPYATPDDTTSVEGHEAAIRSFIGSRIADGETPAKALADLLSETTMRRAGDRQAFMQALGRQAPQYDAAGNMVRAEEHRPRFEEMADEHVASLGGARTSLQRQNFPVDETSVDALHRALAEHPDGAAAFKPIGDLTDAERRGLRARFAEDFARSDPKVAQMRADLEAHAGQEPERETQDMFGTSVNPQWRDWKKAHDEKAAVLDRATMSWGKYSDAMGGPANAYAAMQDVARSHVIGRFADHYNRLRPDAPLAVGKTVIAHDLRHLDALDPGARERRMAEHRERIDALRQRENGRYAAGGVADRLDAARAAEEGRGEAQMQFFGADAAPSPVGAEGPALGERWSVGHAAEQTIAQMMPHVGSQFRAGQPVKLWRPDMSGRFVGRQRAVKLIEHNRRVVAGLGVGSGKTSIGLAGFTHLQGQGKAKRGLFLVPSIVQGQFHGEALTLLQPGKFRWHADPSANREQRIAAYKNPDVHFSVVTHQAFRDDVLHMAAGQEGVSPAEITQKLDGMDADGRMNYVRGVLDREGIHHDYLNVDEGHNLLNRAGKKNSSLANVVDAVADSTPYYVNMTADPVKNDASEAFDVLSKMDRKRYGDRDAFMRKYGGDTSAAREGLRREMARHFYTGRIASGVNATKTEEVVPLGAAERSRLAEVEQASARARIARMKGDVDVEAMKKLAPAAFSAADDADHRAIAERMNPSIGILRNTAIMQALGGEAKTNRTVTVAEQRRGRPGVVFARSLDRVHDIASRLRAEGHRVVTLTGADSSAEKDRKKRAYQAGEHDIMVASDAAAVGANLQRGKWLAQYDTPQTAMLHAQRDGRINRVGQTSDVELIDILADHPVERRNRRRLTEKYNLRDIVTSPLEGLDETGIAGYLHQARSERRDHASRAA</sequence>
<evidence type="ECO:0000256" key="1">
    <source>
        <dbReference type="SAM" id="MobiDB-lite"/>
    </source>
</evidence>
<dbReference type="EMBL" id="BJNN01000108">
    <property type="protein sequence ID" value="GEC64125.1"/>
    <property type="molecule type" value="Genomic_DNA"/>
</dbReference>
<comment type="caution">
    <text evidence="3">The sequence shown here is derived from an EMBL/GenBank/DDBJ whole genome shotgun (WGS) entry which is preliminary data.</text>
</comment>
<dbReference type="PROSITE" id="PS51194">
    <property type="entry name" value="HELICASE_CTER"/>
    <property type="match status" value="1"/>
</dbReference>
<dbReference type="Proteomes" id="UP000319478">
    <property type="component" value="Unassembled WGS sequence"/>
</dbReference>
<evidence type="ECO:0000313" key="4">
    <source>
        <dbReference type="Proteomes" id="UP000319478"/>
    </source>
</evidence>
<dbReference type="SUPFAM" id="SSF52540">
    <property type="entry name" value="P-loop containing nucleoside triphosphate hydrolases"/>
    <property type="match status" value="2"/>
</dbReference>
<gene>
    <name evidence="3" type="ORF">GHA01_19740</name>
</gene>
<name>A0ABQ0SG18_NOVHA</name>
<accession>A0ABQ0SG18</accession>
<protein>
    <recommendedName>
        <fullName evidence="2">Helicase C-terminal domain-containing protein</fullName>
    </recommendedName>
</protein>
<keyword evidence="4" id="KW-1185">Reference proteome</keyword>
<dbReference type="InterPro" id="IPR027417">
    <property type="entry name" value="P-loop_NTPase"/>
</dbReference>
<feature type="domain" description="Helicase C-terminal" evidence="2">
    <location>
        <begin position="1333"/>
        <end position="1475"/>
    </location>
</feature>
<dbReference type="InterPro" id="IPR001650">
    <property type="entry name" value="Helicase_C-like"/>
</dbReference>
<reference evidence="3 4" key="1">
    <citation type="submission" date="2019-06" db="EMBL/GenBank/DDBJ databases">
        <title>Whole genome shotgun sequence of Komagataeibacter hansenii NBRC 14820.</title>
        <authorList>
            <person name="Hosoyama A."/>
            <person name="Uohara A."/>
            <person name="Ohji S."/>
            <person name="Ichikawa N."/>
        </authorList>
    </citation>
    <scope>NUCLEOTIDE SEQUENCE [LARGE SCALE GENOMIC DNA]</scope>
    <source>
        <strain evidence="3 4">NBRC 14820</strain>
    </source>
</reference>
<proteinExistence type="predicted"/>